<proteinExistence type="predicted"/>
<dbReference type="AlphaFoldDB" id="A0A2P2NU12"/>
<organism evidence="1">
    <name type="scientific">Rhizophora mucronata</name>
    <name type="common">Asiatic mangrove</name>
    <dbReference type="NCBI Taxonomy" id="61149"/>
    <lineage>
        <taxon>Eukaryota</taxon>
        <taxon>Viridiplantae</taxon>
        <taxon>Streptophyta</taxon>
        <taxon>Embryophyta</taxon>
        <taxon>Tracheophyta</taxon>
        <taxon>Spermatophyta</taxon>
        <taxon>Magnoliopsida</taxon>
        <taxon>eudicotyledons</taxon>
        <taxon>Gunneridae</taxon>
        <taxon>Pentapetalae</taxon>
        <taxon>rosids</taxon>
        <taxon>fabids</taxon>
        <taxon>Malpighiales</taxon>
        <taxon>Rhizophoraceae</taxon>
        <taxon>Rhizophora</taxon>
    </lineage>
</organism>
<evidence type="ECO:0000313" key="1">
    <source>
        <dbReference type="EMBL" id="MBX45965.1"/>
    </source>
</evidence>
<protein>
    <submittedName>
        <fullName evidence="1">Uncharacterized protein</fullName>
    </submittedName>
</protein>
<sequence>MLEIDTLSLSPFSANVDMFTEILNILNPPTTYATLMKPPYFLFLSAT</sequence>
<reference evidence="1" key="1">
    <citation type="submission" date="2018-02" db="EMBL/GenBank/DDBJ databases">
        <title>Rhizophora mucronata_Transcriptome.</title>
        <authorList>
            <person name="Meera S.P."/>
            <person name="Sreeshan A."/>
            <person name="Augustine A."/>
        </authorList>
    </citation>
    <scope>NUCLEOTIDE SEQUENCE</scope>
    <source>
        <tissue evidence="1">Leaf</tissue>
    </source>
</reference>
<accession>A0A2P2NU12</accession>
<dbReference type="EMBL" id="GGEC01065481">
    <property type="protein sequence ID" value="MBX45965.1"/>
    <property type="molecule type" value="Transcribed_RNA"/>
</dbReference>
<name>A0A2P2NU12_RHIMU</name>